<feature type="compositionally biased region" description="Polar residues" evidence="8">
    <location>
        <begin position="535"/>
        <end position="546"/>
    </location>
</feature>
<feature type="compositionally biased region" description="Low complexity" evidence="8">
    <location>
        <begin position="1570"/>
        <end position="1590"/>
    </location>
</feature>
<feature type="compositionally biased region" description="Low complexity" evidence="8">
    <location>
        <begin position="595"/>
        <end position="626"/>
    </location>
</feature>
<dbReference type="EMBL" id="KN839858">
    <property type="protein sequence ID" value="KIJ61949.1"/>
    <property type="molecule type" value="Genomic_DNA"/>
</dbReference>
<feature type="compositionally biased region" description="Polar residues" evidence="8">
    <location>
        <begin position="571"/>
        <end position="585"/>
    </location>
</feature>
<feature type="region of interest" description="Disordered" evidence="8">
    <location>
        <begin position="1680"/>
        <end position="1719"/>
    </location>
</feature>
<dbReference type="InterPro" id="IPR011989">
    <property type="entry name" value="ARM-like"/>
</dbReference>
<dbReference type="CDD" id="cd00078">
    <property type="entry name" value="HECTc"/>
    <property type="match status" value="1"/>
</dbReference>
<dbReference type="GO" id="GO:0000209">
    <property type="term" value="P:protein polyubiquitination"/>
    <property type="evidence" value="ECO:0007669"/>
    <property type="project" value="TreeGrafter"/>
</dbReference>
<evidence type="ECO:0000256" key="4">
    <source>
        <dbReference type="ARBA" id="ARBA00022679"/>
    </source>
</evidence>
<reference evidence="10 11" key="1">
    <citation type="submission" date="2014-04" db="EMBL/GenBank/DDBJ databases">
        <title>Evolutionary Origins and Diversification of the Mycorrhizal Mutualists.</title>
        <authorList>
            <consortium name="DOE Joint Genome Institute"/>
            <consortium name="Mycorrhizal Genomics Consortium"/>
            <person name="Kohler A."/>
            <person name="Kuo A."/>
            <person name="Nagy L.G."/>
            <person name="Floudas D."/>
            <person name="Copeland A."/>
            <person name="Barry K.W."/>
            <person name="Cichocki N."/>
            <person name="Veneault-Fourrey C."/>
            <person name="LaButti K."/>
            <person name="Lindquist E.A."/>
            <person name="Lipzen A."/>
            <person name="Lundell T."/>
            <person name="Morin E."/>
            <person name="Murat C."/>
            <person name="Riley R."/>
            <person name="Ohm R."/>
            <person name="Sun H."/>
            <person name="Tunlid A."/>
            <person name="Henrissat B."/>
            <person name="Grigoriev I.V."/>
            <person name="Hibbett D.S."/>
            <person name="Martin F."/>
        </authorList>
    </citation>
    <scope>NUCLEOTIDE SEQUENCE [LARGE SCALE GENOMIC DNA]</scope>
    <source>
        <strain evidence="10 11">MD-312</strain>
    </source>
</reference>
<dbReference type="InterPro" id="IPR035983">
    <property type="entry name" value="Hect_E3_ubiquitin_ligase"/>
</dbReference>
<keyword evidence="4" id="KW-0808">Transferase</keyword>
<evidence type="ECO:0000256" key="3">
    <source>
        <dbReference type="ARBA" id="ARBA00012485"/>
    </source>
</evidence>
<dbReference type="InterPro" id="IPR005814">
    <property type="entry name" value="Aminotrans_3"/>
</dbReference>
<dbReference type="HOGENOM" id="CLU_000366_0_1_1"/>
<dbReference type="Gene3D" id="3.90.1750.10">
    <property type="entry name" value="Hect, E3 ligase catalytic domains"/>
    <property type="match status" value="1"/>
</dbReference>
<evidence type="ECO:0000256" key="6">
    <source>
        <dbReference type="ARBA" id="ARBA00022898"/>
    </source>
</evidence>
<dbReference type="SMART" id="SM00119">
    <property type="entry name" value="HECTc"/>
    <property type="match status" value="1"/>
</dbReference>
<dbReference type="PANTHER" id="PTHR45670">
    <property type="entry name" value="E3 UBIQUITIN-PROTEIN LIGASE TRIP12"/>
    <property type="match status" value="1"/>
</dbReference>
<dbReference type="EC" id="2.3.2.26" evidence="3"/>
<dbReference type="Pfam" id="PF25579">
    <property type="entry name" value="TPR_TRIP12_N"/>
    <property type="match status" value="1"/>
</dbReference>
<organism evidence="10 11">
    <name type="scientific">Hydnomerulius pinastri MD-312</name>
    <dbReference type="NCBI Taxonomy" id="994086"/>
    <lineage>
        <taxon>Eukaryota</taxon>
        <taxon>Fungi</taxon>
        <taxon>Dikarya</taxon>
        <taxon>Basidiomycota</taxon>
        <taxon>Agaricomycotina</taxon>
        <taxon>Agaricomycetes</taxon>
        <taxon>Agaricomycetidae</taxon>
        <taxon>Boletales</taxon>
        <taxon>Boletales incertae sedis</taxon>
        <taxon>Leucogyrophana</taxon>
    </lineage>
</organism>
<evidence type="ECO:0000256" key="7">
    <source>
        <dbReference type="PROSITE-ProRule" id="PRU00104"/>
    </source>
</evidence>
<dbReference type="Gene3D" id="3.40.640.10">
    <property type="entry name" value="Type I PLP-dependent aspartate aminotransferase-like (Major domain)"/>
    <property type="match status" value="1"/>
</dbReference>
<dbReference type="PROSITE" id="PS50237">
    <property type="entry name" value="HECT"/>
    <property type="match status" value="1"/>
</dbReference>
<dbReference type="InterPro" id="IPR015424">
    <property type="entry name" value="PyrdxlP-dep_Trfase"/>
</dbReference>
<dbReference type="GO" id="GO:0061630">
    <property type="term" value="F:ubiquitin protein ligase activity"/>
    <property type="evidence" value="ECO:0007669"/>
    <property type="project" value="UniProtKB-EC"/>
</dbReference>
<feature type="compositionally biased region" description="Polar residues" evidence="8">
    <location>
        <begin position="489"/>
        <end position="499"/>
    </location>
</feature>
<feature type="compositionally biased region" description="Low complexity" evidence="8">
    <location>
        <begin position="1799"/>
        <end position="1808"/>
    </location>
</feature>
<dbReference type="InterPro" id="IPR015421">
    <property type="entry name" value="PyrdxlP-dep_Trfase_major"/>
</dbReference>
<comment type="similarity">
    <text evidence="2">Belongs to the UPL family. K-HECT subfamily.</text>
</comment>
<dbReference type="CDD" id="cd00610">
    <property type="entry name" value="OAT_like"/>
    <property type="match status" value="1"/>
</dbReference>
<name>A0A0C9V8D1_9AGAM</name>
<feature type="region of interest" description="Disordered" evidence="8">
    <location>
        <begin position="1560"/>
        <end position="1642"/>
    </location>
</feature>
<dbReference type="Gene3D" id="3.30.2160.10">
    <property type="entry name" value="Hect, E3 ligase catalytic domain"/>
    <property type="match status" value="1"/>
</dbReference>
<keyword evidence="6" id="KW-0663">Pyridoxal phosphate</keyword>
<feature type="active site" description="Glycyl thioester intermediate" evidence="7">
    <location>
        <position position="2283"/>
    </location>
</feature>
<dbReference type="SUPFAM" id="SSF56204">
    <property type="entry name" value="Hect, E3 ligase catalytic domain"/>
    <property type="match status" value="1"/>
</dbReference>
<dbReference type="GO" id="GO:0008483">
    <property type="term" value="F:transaminase activity"/>
    <property type="evidence" value="ECO:0007669"/>
    <property type="project" value="InterPro"/>
</dbReference>
<comment type="catalytic activity">
    <reaction evidence="1">
        <text>S-ubiquitinyl-[E2 ubiquitin-conjugating enzyme]-L-cysteine + [acceptor protein]-L-lysine = [E2 ubiquitin-conjugating enzyme]-L-cysteine + N(6)-ubiquitinyl-[acceptor protein]-L-lysine.</text>
        <dbReference type="EC" id="2.3.2.26"/>
    </reaction>
</comment>
<dbReference type="SUPFAM" id="SSF53383">
    <property type="entry name" value="PLP-dependent transferases"/>
    <property type="match status" value="1"/>
</dbReference>
<proteinExistence type="inferred from homology"/>
<dbReference type="InterPro" id="IPR000569">
    <property type="entry name" value="HECT_dom"/>
</dbReference>
<feature type="compositionally biased region" description="Acidic residues" evidence="8">
    <location>
        <begin position="656"/>
        <end position="667"/>
    </location>
</feature>
<feature type="compositionally biased region" description="Acidic residues" evidence="8">
    <location>
        <begin position="675"/>
        <end position="685"/>
    </location>
</feature>
<dbReference type="PANTHER" id="PTHR45670:SF1">
    <property type="entry name" value="E3 UBIQUITIN-PROTEIN LIGASE HECTD1"/>
    <property type="match status" value="1"/>
</dbReference>
<evidence type="ECO:0000259" key="9">
    <source>
        <dbReference type="PROSITE" id="PS50237"/>
    </source>
</evidence>
<feature type="compositionally biased region" description="Low complexity" evidence="8">
    <location>
        <begin position="1607"/>
        <end position="1634"/>
    </location>
</feature>
<evidence type="ECO:0000256" key="8">
    <source>
        <dbReference type="SAM" id="MobiDB-lite"/>
    </source>
</evidence>
<dbReference type="InterPro" id="IPR015422">
    <property type="entry name" value="PyrdxlP-dep_Trfase_small"/>
</dbReference>
<dbReference type="SUPFAM" id="SSF48371">
    <property type="entry name" value="ARM repeat"/>
    <property type="match status" value="1"/>
</dbReference>
<keyword evidence="5 7" id="KW-0833">Ubl conjugation pathway</keyword>
<keyword evidence="11" id="KW-1185">Reference proteome</keyword>
<dbReference type="GO" id="GO:0030170">
    <property type="term" value="F:pyridoxal phosphate binding"/>
    <property type="evidence" value="ECO:0007669"/>
    <property type="project" value="InterPro"/>
</dbReference>
<dbReference type="Gene3D" id="3.30.2410.10">
    <property type="entry name" value="Hect, E3 ligase catalytic domain"/>
    <property type="match status" value="1"/>
</dbReference>
<dbReference type="Pfam" id="PF00202">
    <property type="entry name" value="Aminotran_3"/>
    <property type="match status" value="1"/>
</dbReference>
<feature type="region of interest" description="Disordered" evidence="8">
    <location>
        <begin position="462"/>
        <end position="696"/>
    </location>
</feature>
<feature type="compositionally biased region" description="Basic and acidic residues" evidence="8">
    <location>
        <begin position="639"/>
        <end position="655"/>
    </location>
</feature>
<dbReference type="Gene3D" id="1.25.10.10">
    <property type="entry name" value="Leucine-rich Repeat Variant"/>
    <property type="match status" value="1"/>
</dbReference>
<feature type="compositionally biased region" description="Basic and acidic residues" evidence="8">
    <location>
        <begin position="464"/>
        <end position="479"/>
    </location>
</feature>
<evidence type="ECO:0000313" key="11">
    <source>
        <dbReference type="Proteomes" id="UP000053820"/>
    </source>
</evidence>
<evidence type="ECO:0000313" key="10">
    <source>
        <dbReference type="EMBL" id="KIJ61949.1"/>
    </source>
</evidence>
<accession>A0A0C9V8D1</accession>
<feature type="compositionally biased region" description="Low complexity" evidence="8">
    <location>
        <begin position="1115"/>
        <end position="1135"/>
    </location>
</feature>
<evidence type="ECO:0000256" key="2">
    <source>
        <dbReference type="ARBA" id="ARBA00006331"/>
    </source>
</evidence>
<protein>
    <recommendedName>
        <fullName evidence="3">HECT-type E3 ubiquitin transferase</fullName>
        <ecNumber evidence="3">2.3.2.26</ecNumber>
    </recommendedName>
</protein>
<evidence type="ECO:0000256" key="5">
    <source>
        <dbReference type="ARBA" id="ARBA00022786"/>
    </source>
</evidence>
<feature type="compositionally biased region" description="Low complexity" evidence="8">
    <location>
        <begin position="1143"/>
        <end position="1153"/>
    </location>
</feature>
<feature type="region of interest" description="Disordered" evidence="8">
    <location>
        <begin position="1788"/>
        <end position="1808"/>
    </location>
</feature>
<feature type="region of interest" description="Disordered" evidence="8">
    <location>
        <begin position="1115"/>
        <end position="1172"/>
    </location>
</feature>
<dbReference type="OrthoDB" id="423283at2759"/>
<feature type="domain" description="HECT" evidence="9">
    <location>
        <begin position="1976"/>
        <end position="2316"/>
    </location>
</feature>
<dbReference type="InterPro" id="IPR045322">
    <property type="entry name" value="HECTD1/TRIP12-like"/>
</dbReference>
<dbReference type="Proteomes" id="UP000053820">
    <property type="component" value="Unassembled WGS sequence"/>
</dbReference>
<dbReference type="GO" id="GO:0043161">
    <property type="term" value="P:proteasome-mediated ubiquitin-dependent protein catabolic process"/>
    <property type="evidence" value="ECO:0007669"/>
    <property type="project" value="TreeGrafter"/>
</dbReference>
<dbReference type="InterPro" id="IPR016024">
    <property type="entry name" value="ARM-type_fold"/>
</dbReference>
<feature type="compositionally biased region" description="Basic and acidic residues" evidence="8">
    <location>
        <begin position="505"/>
        <end position="524"/>
    </location>
</feature>
<dbReference type="Pfam" id="PF00632">
    <property type="entry name" value="HECT"/>
    <property type="match status" value="1"/>
</dbReference>
<sequence>MAASTTSILHRTPWTPPIAVRGEGMYVDLEDGRRVIDGMGGAAVSCIGTSHPKVIKAIKDQLDSLTYIYNMQLSSKPAEELAKLLIDMSDGAFELVAFASGGSEAMEAVIKLARQYYVDIGQPKRTNYIARQLSFHGNTLSTLSLAYHPVRRGPYADILDTDHFHHVSPAYAVRFQKSDETEEQYVERLRQELEDKFIELGPDTVIGFAAETVVGATTGVLGAPKGYFAAMKSVCEKYGALFILDEVMSGMGRMGSLHGWQSCGDGAAPDLQAIAKGLGGGYASIGAVLISPKVAKGIRGGSGLLKHGHTYQAHPLACAASLAVQQVIIEEDLLTKVVQNGELMEKLLRQGLLADGAIAKPFTFDIRGRGAFWGIEFDFSAPEAANMNLKGQTFAMLVQARCLDNDLIAMGMNGGGNLEGSKGDHLMLAPAYNATTEEIEKIVNIFVRSVEEIVRESLAVKAAKQKEKEREQARDKDSDSAEQSAAALSENTRSSKPTTSKNKRSREGSSGKGKAKESSDDSTRASKRARRATFPSASTSSLTINEPTKDRKGKKRAAPEADSEEEGANLALSSTSKRTRTTAYSLRSRAEASTSISAPMPKKSKPSPTKGKMVAKAKAGASASSSRMHDEDVEMLDAEILKCDDPTHDDRKDSCVDDDDDPDDDDNGGLHGEVDADEGGDDDETSPTGGPRGFGGLDESAAMAIFGDYRQFGSYMVSLSGRLKTMLNNIKSTASPTTRLVTLQELSELLSISTEDTLAGSFQVEEFVRELVKILGGRGVNEDEDDDGGDDAEDQDPDAALAAALAMSTGGTYQGDDNLEAQMLACRCLANLMEALPGVAHTVVYHGAIPVLCSKLIEISYIDLAEQTLSTLEKISEEFPSSIVRENGLAALLNYLDFFSIAVQRTALQAAANCCRNISSDHYPMILGVWPIIRNCLGYSDQRLVEFACLCVTRIIDSYHRASTENLENLLDETAIRAINLLLIPSGGSPLIAANTYTLLLRALATAARASPKITINLLQADIVDTLYQILTGVLPSASAGAESGGQGLGGDVTHMTVMENLAHRSKDQVEEALSLVSELMPPLPKDGVFDHKGYTDKALARMVKARGKADRAAARQAAAAASQAASSAATPDASQHPSGHGEATQESDAQAQDADEAVLPPTSAAEPLSDRTELLRSKTEVVGRFMQLMVPILIDVYAASVITPIRVKTLTGLLKAVGFLEGDELRVALNLVPVASFASSILSSKDHPSLVIGALQLVDLLLQKVPTEYRPVLRREGVFHEIEACASRTLSTAKSKDKDKDTPDLSVAGEPGLVSVHVSSPAIPGYRKLHSLSLEPEDAITLRARVVRFKYSLGQQDEGDGDSSFDELRRLVNKLAVSDLAEPAMVSALRDFAEHFTSNESVSSFELLQSGAVEGLLRFATEKGSVSVKRGQELLHDALTRIPRGGSLSQSPLAVLVKKLQESLTRMENFEVITIAQGSDDSKRSSPSLLARQLRLRLVADDDSDIPRNLQNMVVSIHAIATFQALNDYLRPRVAGLLSSGRLSNMLAALAASGFGPGATSRTLADAESSQAASTTSAQPATSVSAAPPNEIQRRRSQRLSAKNGTSAPSDPVPDTSSSAPATSAAAPLSSASGNISAREESLIQDSGFAAEFTDDEVDAEVFEDDDDIDPAADKTVTLSIAEEGGRVEAQTPDGTRIATPNSSKDAPPISAGRPGAANKSSYAAALKAKPTDWHLEFSMDDHLLPLDLTIYGAIHQHEMRKKVGALPSSAMWQGVYTVKFKKVSGPPPSQEAARVRSPSPTLSSLPDDAPHAKILRLLRVLHRLNAVEAERPARPLDRRALPESAFINNKLTAKLTRQLEEPMIVASSCLPDWAIDLPQNFPFLFPFATRYNYLQSTSFGYARLILKWQSQQTRGQDSSRRDDGIGFLGRLQRQKVRISRKHILESAVKVFELYGSSSSILEVEYFEEVGTGLGPTLEFYSLVSKEFARRDLKLWRDADAGSPGIYVHHPAGLYPAPISPDEIVNDGGQKRTHILRVIGQYVAKAMLDSRIIDLSFNKVFIKLVLGEEIPLTIESLRLVDNDLANSLAKLQSYASMKGQSEKVALMDIVNVEDLALDFTLPGYDIELRPGGRDTPVTSENADQYIHEVLDAIIGTGAQRQAKAFREGFSKVFPITDLQAFSADELVMLFGNSDEDWSVETLNEAIKADHGFNGESRSIRDLVELMSEYDAFARRDYLQFITGSPKLPIGGFRGLNPPLTVVRKPHEAPLTADDYLPSVMTCVNYLKLPEYSSKKVMKEKLGTAMKEGVGSFHLS</sequence>
<evidence type="ECO:0000256" key="1">
    <source>
        <dbReference type="ARBA" id="ARBA00000885"/>
    </source>
</evidence>
<dbReference type="InterPro" id="IPR057948">
    <property type="entry name" value="TPR_TRIP12_N"/>
</dbReference>
<gene>
    <name evidence="10" type="ORF">HYDPIDRAFT_95270</name>
</gene>
<dbReference type="GO" id="GO:0016607">
    <property type="term" value="C:nuclear speck"/>
    <property type="evidence" value="ECO:0007669"/>
    <property type="project" value="TreeGrafter"/>
</dbReference>
<dbReference type="Gene3D" id="3.90.1150.10">
    <property type="entry name" value="Aspartate Aminotransferase, domain 1"/>
    <property type="match status" value="1"/>
</dbReference>